<keyword evidence="1" id="KW-0812">Transmembrane</keyword>
<organism evidence="3 4">
    <name type="scientific">Niabella ginsengisoli</name>
    <dbReference type="NCBI Taxonomy" id="522298"/>
    <lineage>
        <taxon>Bacteria</taxon>
        <taxon>Pseudomonadati</taxon>
        <taxon>Bacteroidota</taxon>
        <taxon>Chitinophagia</taxon>
        <taxon>Chitinophagales</taxon>
        <taxon>Chitinophagaceae</taxon>
        <taxon>Niabella</taxon>
    </lineage>
</organism>
<dbReference type="Pfam" id="PF07786">
    <property type="entry name" value="HGSNAT_cat"/>
    <property type="match status" value="1"/>
</dbReference>
<feature type="transmembrane region" description="Helical" evidence="1">
    <location>
        <begin position="297"/>
        <end position="314"/>
    </location>
</feature>
<dbReference type="EMBL" id="JAKWBL010000004">
    <property type="protein sequence ID" value="MCH5599510.1"/>
    <property type="molecule type" value="Genomic_DNA"/>
</dbReference>
<feature type="transmembrane region" description="Helical" evidence="1">
    <location>
        <begin position="149"/>
        <end position="170"/>
    </location>
</feature>
<feature type="transmembrane region" description="Helical" evidence="1">
    <location>
        <begin position="12"/>
        <end position="31"/>
    </location>
</feature>
<evidence type="ECO:0000259" key="2">
    <source>
        <dbReference type="Pfam" id="PF07786"/>
    </source>
</evidence>
<feature type="transmembrane region" description="Helical" evidence="1">
    <location>
        <begin position="51"/>
        <end position="67"/>
    </location>
</feature>
<comment type="caution">
    <text evidence="3">The sequence shown here is derived from an EMBL/GenBank/DDBJ whole genome shotgun (WGS) entry which is preliminary data.</text>
</comment>
<keyword evidence="1" id="KW-1133">Transmembrane helix</keyword>
<feature type="transmembrane region" description="Helical" evidence="1">
    <location>
        <begin position="219"/>
        <end position="238"/>
    </location>
</feature>
<protein>
    <submittedName>
        <fullName evidence="3">DUF1624 domain-containing protein</fullName>
    </submittedName>
</protein>
<dbReference type="InterPro" id="IPR012429">
    <property type="entry name" value="HGSNAT_cat"/>
</dbReference>
<evidence type="ECO:0000256" key="1">
    <source>
        <dbReference type="SAM" id="Phobius"/>
    </source>
</evidence>
<feature type="transmembrane region" description="Helical" evidence="1">
    <location>
        <begin position="320"/>
        <end position="341"/>
    </location>
</feature>
<dbReference type="Proteomes" id="UP001202248">
    <property type="component" value="Unassembled WGS sequence"/>
</dbReference>
<feature type="transmembrane region" description="Helical" evidence="1">
    <location>
        <begin position="120"/>
        <end position="142"/>
    </location>
</feature>
<evidence type="ECO:0000313" key="4">
    <source>
        <dbReference type="Proteomes" id="UP001202248"/>
    </source>
</evidence>
<feature type="transmembrane region" description="Helical" evidence="1">
    <location>
        <begin position="79"/>
        <end position="100"/>
    </location>
</feature>
<reference evidence="3 4" key="1">
    <citation type="submission" date="2022-02" db="EMBL/GenBank/DDBJ databases">
        <authorList>
            <person name="Min J."/>
        </authorList>
    </citation>
    <scope>NUCLEOTIDE SEQUENCE [LARGE SCALE GENOMIC DNA]</scope>
    <source>
        <strain evidence="3 4">GR10-1</strain>
    </source>
</reference>
<feature type="transmembrane region" description="Helical" evidence="1">
    <location>
        <begin position="190"/>
        <end position="212"/>
    </location>
</feature>
<evidence type="ECO:0000313" key="3">
    <source>
        <dbReference type="EMBL" id="MCH5599510.1"/>
    </source>
</evidence>
<feature type="domain" description="Heparan-alpha-glucosaminide N-acetyltransferase catalytic" evidence="2">
    <location>
        <begin position="12"/>
        <end position="215"/>
    </location>
</feature>
<keyword evidence="1" id="KW-0472">Membrane</keyword>
<dbReference type="RefSeq" id="WP_240831555.1">
    <property type="nucleotide sequence ID" value="NZ_JAKWBL010000004.1"/>
</dbReference>
<sequence>MLTEAQRRGLALARGFIVLIMPAVHTVWLYSNSDVKQGWLGLTLGFLSEGPGAQLFMFLMGLFIVTGRRKPARFLLKRALILLFTGYMLNLFKLVIPFYAGWIPPQFFIENGLIVSSHTPLQLLLVGDILQFAAIAYPLCAWIAQQNKFLLLAFIVMAIVLLISPVIWELKADAVLLKTPLLLLNGAPPLTFFPLFPWLFYPLMGLITGGLVKKYAVKLKGYQLLIAGITMLLSGWLLTNVEPVAWQQTFYRLGRGGTLMHGGIVLLWLALFLWLAKHFKQNHFFSLLDWLSRSITIIYLLQWVVVFWMLPLFGYNRLSLLSSLTALLITSVVSFGTARLLQKLVSKTKPNTHAN</sequence>
<feature type="transmembrane region" description="Helical" evidence="1">
    <location>
        <begin position="258"/>
        <end position="276"/>
    </location>
</feature>
<keyword evidence="4" id="KW-1185">Reference proteome</keyword>
<proteinExistence type="predicted"/>
<accession>A0ABS9SMD0</accession>
<name>A0ABS9SMD0_9BACT</name>
<gene>
    <name evidence="3" type="ORF">MKP09_17170</name>
</gene>